<reference evidence="4 5" key="1">
    <citation type="submission" date="2020-08" db="EMBL/GenBank/DDBJ databases">
        <title>Sequencing the genomes of 1000 actinobacteria strains.</title>
        <authorList>
            <person name="Klenk H.-P."/>
        </authorList>
    </citation>
    <scope>NUCLEOTIDE SEQUENCE [LARGE SCALE GENOMIC DNA]</scope>
    <source>
        <strain evidence="4 5">DSM 45913</strain>
    </source>
</reference>
<dbReference type="EMBL" id="JACHJB010000002">
    <property type="protein sequence ID" value="MBB6348158.1"/>
    <property type="molecule type" value="Genomic_DNA"/>
</dbReference>
<keyword evidence="5" id="KW-1185">Reference proteome</keyword>
<evidence type="ECO:0000256" key="1">
    <source>
        <dbReference type="ARBA" id="ARBA00009013"/>
    </source>
</evidence>
<dbReference type="InterPro" id="IPR003658">
    <property type="entry name" value="Anti-sigma_ant"/>
</dbReference>
<name>A0A7X0C4T3_9ACTN</name>
<evidence type="ECO:0000259" key="3">
    <source>
        <dbReference type="PROSITE" id="PS50801"/>
    </source>
</evidence>
<organism evidence="4 5">
    <name type="scientific">Nonomuraea muscovyensis</name>
    <dbReference type="NCBI Taxonomy" id="1124761"/>
    <lineage>
        <taxon>Bacteria</taxon>
        <taxon>Bacillati</taxon>
        <taxon>Actinomycetota</taxon>
        <taxon>Actinomycetes</taxon>
        <taxon>Streptosporangiales</taxon>
        <taxon>Streptosporangiaceae</taxon>
        <taxon>Nonomuraea</taxon>
    </lineage>
</organism>
<evidence type="ECO:0000313" key="5">
    <source>
        <dbReference type="Proteomes" id="UP000583800"/>
    </source>
</evidence>
<evidence type="ECO:0000256" key="2">
    <source>
        <dbReference type="RuleBase" id="RU003749"/>
    </source>
</evidence>
<comment type="caution">
    <text evidence="4">The sequence shown here is derived from an EMBL/GenBank/DDBJ whole genome shotgun (WGS) entry which is preliminary data.</text>
</comment>
<dbReference type="Gene3D" id="3.30.750.24">
    <property type="entry name" value="STAS domain"/>
    <property type="match status" value="1"/>
</dbReference>
<dbReference type="InterPro" id="IPR002645">
    <property type="entry name" value="STAS_dom"/>
</dbReference>
<dbReference type="Proteomes" id="UP000583800">
    <property type="component" value="Unassembled WGS sequence"/>
</dbReference>
<dbReference type="PROSITE" id="PS50801">
    <property type="entry name" value="STAS"/>
    <property type="match status" value="1"/>
</dbReference>
<dbReference type="SUPFAM" id="SSF52091">
    <property type="entry name" value="SpoIIaa-like"/>
    <property type="match status" value="1"/>
</dbReference>
<dbReference type="PANTHER" id="PTHR33495:SF2">
    <property type="entry name" value="ANTI-SIGMA FACTOR ANTAGONIST TM_1081-RELATED"/>
    <property type="match status" value="1"/>
</dbReference>
<comment type="similarity">
    <text evidence="1 2">Belongs to the anti-sigma-factor antagonist family.</text>
</comment>
<dbReference type="NCBIfam" id="TIGR00377">
    <property type="entry name" value="ant_ant_sig"/>
    <property type="match status" value="1"/>
</dbReference>
<dbReference type="Pfam" id="PF01740">
    <property type="entry name" value="STAS"/>
    <property type="match status" value="1"/>
</dbReference>
<feature type="domain" description="STAS" evidence="3">
    <location>
        <begin position="4"/>
        <end position="115"/>
    </location>
</feature>
<dbReference type="RefSeq" id="WP_185085975.1">
    <property type="nucleotide sequence ID" value="NZ_JACHJB010000002.1"/>
</dbReference>
<dbReference type="AlphaFoldDB" id="A0A7X0C4T3"/>
<gene>
    <name evidence="4" type="ORF">FHU36_004703</name>
</gene>
<dbReference type="InterPro" id="IPR036513">
    <property type="entry name" value="STAS_dom_sf"/>
</dbReference>
<proteinExistence type="inferred from homology"/>
<dbReference type="PANTHER" id="PTHR33495">
    <property type="entry name" value="ANTI-SIGMA FACTOR ANTAGONIST TM_1081-RELATED-RELATED"/>
    <property type="match status" value="1"/>
</dbReference>
<evidence type="ECO:0000313" key="4">
    <source>
        <dbReference type="EMBL" id="MBB6348158.1"/>
    </source>
</evidence>
<accession>A0A7X0C4T3</accession>
<dbReference type="GO" id="GO:0043856">
    <property type="term" value="F:anti-sigma factor antagonist activity"/>
    <property type="evidence" value="ECO:0007669"/>
    <property type="project" value="InterPro"/>
</dbReference>
<dbReference type="CDD" id="cd07043">
    <property type="entry name" value="STAS_anti-anti-sigma_factors"/>
    <property type="match status" value="1"/>
</dbReference>
<sequence>MEPLTVTVETMAGHTRVRLQGEIDIATAEAFASALDNAVEHPAVSSLELDLGDVSFIDCSGLRVLVAVRQAMEDKGGTVSLIRRSSAVDRLLSAAGLDEHLHVPGTHVKEPIPAA</sequence>
<protein>
    <recommendedName>
        <fullName evidence="2">Anti-sigma factor antagonist</fullName>
    </recommendedName>
</protein>